<name>A0A9K3I518_HELAN</name>
<dbReference type="AlphaFoldDB" id="A0A9K3I518"/>
<dbReference type="Proteomes" id="UP000215914">
    <property type="component" value="Unassembled WGS sequence"/>
</dbReference>
<dbReference type="Gramene" id="mRNA:HanXRQr2_Chr09g0381121">
    <property type="protein sequence ID" value="mRNA:HanXRQr2_Chr09g0381121"/>
    <property type="gene ID" value="HanXRQr2_Chr09g0381121"/>
</dbReference>
<organism evidence="1 2">
    <name type="scientific">Helianthus annuus</name>
    <name type="common">Common sunflower</name>
    <dbReference type="NCBI Taxonomy" id="4232"/>
    <lineage>
        <taxon>Eukaryota</taxon>
        <taxon>Viridiplantae</taxon>
        <taxon>Streptophyta</taxon>
        <taxon>Embryophyta</taxon>
        <taxon>Tracheophyta</taxon>
        <taxon>Spermatophyta</taxon>
        <taxon>Magnoliopsida</taxon>
        <taxon>eudicotyledons</taxon>
        <taxon>Gunneridae</taxon>
        <taxon>Pentapetalae</taxon>
        <taxon>asterids</taxon>
        <taxon>campanulids</taxon>
        <taxon>Asterales</taxon>
        <taxon>Asteraceae</taxon>
        <taxon>Asteroideae</taxon>
        <taxon>Heliantheae alliance</taxon>
        <taxon>Heliantheae</taxon>
        <taxon>Helianthus</taxon>
    </lineage>
</organism>
<sequence>MQWREMGLKDKVKDEAPPKDAYVSNALYTKLCEHPSECTVIPKGALVMAGMSLSWCDIKLYPSFRREDEGEWSLFDFVDPPRHAALKAADRVLGEQEPDVLKIHLEQFLLPAVPADPTAYITVPPPSGGRNVVAIEKKPIKVKITGRKYIAVGTDASSVSVTTSTGGVAELSSPTHVSKKRKVVPALTAFEAIQAAHIIPTGK</sequence>
<evidence type="ECO:0000313" key="2">
    <source>
        <dbReference type="Proteomes" id="UP000215914"/>
    </source>
</evidence>
<keyword evidence="2" id="KW-1185">Reference proteome</keyword>
<reference evidence="1" key="2">
    <citation type="submission" date="2020-06" db="EMBL/GenBank/DDBJ databases">
        <title>Helianthus annuus Genome sequencing and assembly Release 2.</title>
        <authorList>
            <person name="Gouzy J."/>
            <person name="Langlade N."/>
            <person name="Munos S."/>
        </authorList>
    </citation>
    <scope>NUCLEOTIDE SEQUENCE</scope>
    <source>
        <tissue evidence="1">Leaves</tissue>
    </source>
</reference>
<reference evidence="1" key="1">
    <citation type="journal article" date="2017" name="Nature">
        <title>The sunflower genome provides insights into oil metabolism, flowering and Asterid evolution.</title>
        <authorList>
            <person name="Badouin H."/>
            <person name="Gouzy J."/>
            <person name="Grassa C.J."/>
            <person name="Murat F."/>
            <person name="Staton S.E."/>
            <person name="Cottret L."/>
            <person name="Lelandais-Briere C."/>
            <person name="Owens G.L."/>
            <person name="Carrere S."/>
            <person name="Mayjonade B."/>
            <person name="Legrand L."/>
            <person name="Gill N."/>
            <person name="Kane N.C."/>
            <person name="Bowers J.E."/>
            <person name="Hubner S."/>
            <person name="Bellec A."/>
            <person name="Berard A."/>
            <person name="Berges H."/>
            <person name="Blanchet N."/>
            <person name="Boniface M.C."/>
            <person name="Brunel D."/>
            <person name="Catrice O."/>
            <person name="Chaidir N."/>
            <person name="Claudel C."/>
            <person name="Donnadieu C."/>
            <person name="Faraut T."/>
            <person name="Fievet G."/>
            <person name="Helmstetter N."/>
            <person name="King M."/>
            <person name="Knapp S.J."/>
            <person name="Lai Z."/>
            <person name="Le Paslier M.C."/>
            <person name="Lippi Y."/>
            <person name="Lorenzon L."/>
            <person name="Mandel J.R."/>
            <person name="Marage G."/>
            <person name="Marchand G."/>
            <person name="Marquand E."/>
            <person name="Bret-Mestries E."/>
            <person name="Morien E."/>
            <person name="Nambeesan S."/>
            <person name="Nguyen T."/>
            <person name="Pegot-Espagnet P."/>
            <person name="Pouilly N."/>
            <person name="Raftis F."/>
            <person name="Sallet E."/>
            <person name="Schiex T."/>
            <person name="Thomas J."/>
            <person name="Vandecasteele C."/>
            <person name="Vares D."/>
            <person name="Vear F."/>
            <person name="Vautrin S."/>
            <person name="Crespi M."/>
            <person name="Mangin B."/>
            <person name="Burke J.M."/>
            <person name="Salse J."/>
            <person name="Munos S."/>
            <person name="Vincourt P."/>
            <person name="Rieseberg L.H."/>
            <person name="Langlade N.B."/>
        </authorList>
    </citation>
    <scope>NUCLEOTIDE SEQUENCE</scope>
    <source>
        <tissue evidence="1">Leaves</tissue>
    </source>
</reference>
<accession>A0A9K3I518</accession>
<dbReference type="EMBL" id="MNCJ02000324">
    <property type="protein sequence ID" value="KAF5790262.1"/>
    <property type="molecule type" value="Genomic_DNA"/>
</dbReference>
<gene>
    <name evidence="1" type="ORF">HanXRQr2_Chr09g0381121</name>
</gene>
<evidence type="ECO:0000313" key="1">
    <source>
        <dbReference type="EMBL" id="KAF5790262.1"/>
    </source>
</evidence>
<comment type="caution">
    <text evidence="1">The sequence shown here is derived from an EMBL/GenBank/DDBJ whole genome shotgun (WGS) entry which is preliminary data.</text>
</comment>
<proteinExistence type="predicted"/>
<protein>
    <submittedName>
        <fullName evidence="1">Uncharacterized protein</fullName>
    </submittedName>
</protein>